<dbReference type="RefSeq" id="WP_012345136.1">
    <property type="nucleotide sequence ID" value="NC_010524.1"/>
</dbReference>
<dbReference type="HOGENOM" id="CLU_061560_0_0_4"/>
<proteinExistence type="predicted"/>
<gene>
    <name evidence="1" type="ordered locus">Lcho_0099</name>
</gene>
<dbReference type="Proteomes" id="UP000001693">
    <property type="component" value="Chromosome"/>
</dbReference>
<dbReference type="KEGG" id="lch:Lcho_0099"/>
<evidence type="ECO:0000313" key="1">
    <source>
        <dbReference type="EMBL" id="ACB32374.1"/>
    </source>
</evidence>
<dbReference type="eggNOG" id="ENOG5032RT1">
    <property type="taxonomic scope" value="Bacteria"/>
</dbReference>
<reference evidence="1 2" key="1">
    <citation type="submission" date="2008-03" db="EMBL/GenBank/DDBJ databases">
        <title>Complete sequence of Leptothrix cholodnii SP-6.</title>
        <authorList>
            <consortium name="US DOE Joint Genome Institute"/>
            <person name="Copeland A."/>
            <person name="Lucas S."/>
            <person name="Lapidus A."/>
            <person name="Glavina del Rio T."/>
            <person name="Dalin E."/>
            <person name="Tice H."/>
            <person name="Bruce D."/>
            <person name="Goodwin L."/>
            <person name="Pitluck S."/>
            <person name="Chertkov O."/>
            <person name="Brettin T."/>
            <person name="Detter J.C."/>
            <person name="Han C."/>
            <person name="Kuske C.R."/>
            <person name="Schmutz J."/>
            <person name="Larimer F."/>
            <person name="Land M."/>
            <person name="Hauser L."/>
            <person name="Kyrpides N."/>
            <person name="Lykidis A."/>
            <person name="Emerson D."/>
            <person name="Richardson P."/>
        </authorList>
    </citation>
    <scope>NUCLEOTIDE SEQUENCE [LARGE SCALE GENOMIC DNA]</scope>
    <source>
        <strain evidence="2">ATCC 51168 / LMG 8142 / SP-6</strain>
    </source>
</reference>
<dbReference type="OrthoDB" id="5767052at2"/>
<keyword evidence="2" id="KW-1185">Reference proteome</keyword>
<dbReference type="AlphaFoldDB" id="B1Y627"/>
<dbReference type="STRING" id="395495.Lcho_0099"/>
<protein>
    <submittedName>
        <fullName evidence="1">Putative lipoprotein</fullName>
    </submittedName>
</protein>
<keyword evidence="1" id="KW-0449">Lipoprotein</keyword>
<name>B1Y627_LEPCP</name>
<sequence length="292" mass="33200" precursor="true">MTAAALLLATLLIGGCSTLRWGYSQGDTLAYWWLDRHAGFTETQAPQVRAALAQWFDWHRREQLADDVALLEQIALAAPDDLSAAQVCGWWGTLEKRRARYMAMAVPALARIAPTLSAEQWRSVQQRFDRTNATWRDEQLGADPRERERKAVERVVERAEKLYGRLDGAQRDFVTERMRRSPWDAQRWLDERQIDQRDTLRTLSGMSANGQTEAQRQEIVHAWLGRVVQPSDAAAGRWRASLRDDQCALSAELHNRSSAAQRRQAVETLRGWAQDLRSFLPPVSAKQAAKAP</sequence>
<accession>B1Y627</accession>
<evidence type="ECO:0000313" key="2">
    <source>
        <dbReference type="Proteomes" id="UP000001693"/>
    </source>
</evidence>
<dbReference type="EMBL" id="CP001013">
    <property type="protein sequence ID" value="ACB32374.1"/>
    <property type="molecule type" value="Genomic_DNA"/>
</dbReference>
<organism evidence="1 2">
    <name type="scientific">Leptothrix cholodnii (strain ATCC 51168 / LMG 8142 / SP-6)</name>
    <name type="common">Leptothrix discophora (strain SP-6)</name>
    <dbReference type="NCBI Taxonomy" id="395495"/>
    <lineage>
        <taxon>Bacteria</taxon>
        <taxon>Pseudomonadati</taxon>
        <taxon>Pseudomonadota</taxon>
        <taxon>Betaproteobacteria</taxon>
        <taxon>Burkholderiales</taxon>
        <taxon>Sphaerotilaceae</taxon>
        <taxon>Leptothrix</taxon>
    </lineage>
</organism>